<sequence length="145" mass="16052">MSDTDSSDASGNDDKRTPAKKMKREFSSASDSDDEPKKSSSKDAKRQKSDKKDSKASSSSSKKSKGKREASAEDEDGELKIDLGGNRFLAVREFKGKPLIDIREFYMDRDSGEMRPGKKGIALNPDQWKKLISSVSKIDKAVENL</sequence>
<name>A0A1D1W6S0_RAMVA</name>
<dbReference type="STRING" id="947166.A0A1D1W6S0"/>
<dbReference type="InterPro" id="IPR009044">
    <property type="entry name" value="ssDNA-bd_transcriptional_reg"/>
</dbReference>
<dbReference type="Pfam" id="PF02229">
    <property type="entry name" value="PC4"/>
    <property type="match status" value="1"/>
</dbReference>
<keyword evidence="5" id="KW-0804">Transcription</keyword>
<evidence type="ECO:0000313" key="10">
    <source>
        <dbReference type="Proteomes" id="UP000186922"/>
    </source>
</evidence>
<evidence type="ECO:0000256" key="7">
    <source>
        <dbReference type="SAM" id="MobiDB-lite"/>
    </source>
</evidence>
<dbReference type="SUPFAM" id="SSF54447">
    <property type="entry name" value="ssDNA-binding transcriptional regulator domain"/>
    <property type="match status" value="1"/>
</dbReference>
<keyword evidence="3" id="KW-0805">Transcription regulation</keyword>
<gene>
    <name evidence="9" type="primary">RvY_16693-1</name>
    <name evidence="9" type="synonym">RvY_16693.1</name>
    <name evidence="9" type="ORF">RvY_16693</name>
</gene>
<dbReference type="GO" id="GO:0060261">
    <property type="term" value="P:positive regulation of transcription initiation by RNA polymerase II"/>
    <property type="evidence" value="ECO:0007669"/>
    <property type="project" value="InterPro"/>
</dbReference>
<dbReference type="GO" id="GO:0005634">
    <property type="term" value="C:nucleus"/>
    <property type="evidence" value="ECO:0007669"/>
    <property type="project" value="UniProtKB-SubCell"/>
</dbReference>
<evidence type="ECO:0000256" key="1">
    <source>
        <dbReference type="ARBA" id="ARBA00004123"/>
    </source>
</evidence>
<protein>
    <recommendedName>
        <fullName evidence="8">Transcriptional coactivator p15 (PC4) C-terminal domain-containing protein</fullName>
    </recommendedName>
</protein>
<keyword evidence="6" id="KW-0539">Nucleus</keyword>
<evidence type="ECO:0000256" key="5">
    <source>
        <dbReference type="ARBA" id="ARBA00023163"/>
    </source>
</evidence>
<dbReference type="Proteomes" id="UP000186922">
    <property type="component" value="Unassembled WGS sequence"/>
</dbReference>
<keyword evidence="4" id="KW-0238">DNA-binding</keyword>
<keyword evidence="10" id="KW-1185">Reference proteome</keyword>
<feature type="region of interest" description="Disordered" evidence="7">
    <location>
        <begin position="1"/>
        <end position="82"/>
    </location>
</feature>
<accession>A0A1D1W6S0</accession>
<comment type="similarity">
    <text evidence="2">Belongs to the transcriptional coactivator PC4 family.</text>
</comment>
<dbReference type="EMBL" id="BDGG01000014">
    <property type="protein sequence ID" value="GAV06759.1"/>
    <property type="molecule type" value="Genomic_DNA"/>
</dbReference>
<evidence type="ECO:0000256" key="6">
    <source>
        <dbReference type="ARBA" id="ARBA00023242"/>
    </source>
</evidence>
<evidence type="ECO:0000256" key="4">
    <source>
        <dbReference type="ARBA" id="ARBA00023125"/>
    </source>
</evidence>
<comment type="caution">
    <text evidence="9">The sequence shown here is derived from an EMBL/GenBank/DDBJ whole genome shotgun (WGS) entry which is preliminary data.</text>
</comment>
<organism evidence="9 10">
    <name type="scientific">Ramazzottius varieornatus</name>
    <name type="common">Water bear</name>
    <name type="synonym">Tardigrade</name>
    <dbReference type="NCBI Taxonomy" id="947166"/>
    <lineage>
        <taxon>Eukaryota</taxon>
        <taxon>Metazoa</taxon>
        <taxon>Ecdysozoa</taxon>
        <taxon>Tardigrada</taxon>
        <taxon>Eutardigrada</taxon>
        <taxon>Parachela</taxon>
        <taxon>Hypsibioidea</taxon>
        <taxon>Ramazzottiidae</taxon>
        <taxon>Ramazzottius</taxon>
    </lineage>
</organism>
<feature type="compositionally biased region" description="Basic and acidic residues" evidence="7">
    <location>
        <begin position="35"/>
        <end position="55"/>
    </location>
</feature>
<dbReference type="GO" id="GO:0003713">
    <property type="term" value="F:transcription coactivator activity"/>
    <property type="evidence" value="ECO:0007669"/>
    <property type="project" value="InterPro"/>
</dbReference>
<evidence type="ECO:0000256" key="3">
    <source>
        <dbReference type="ARBA" id="ARBA00023015"/>
    </source>
</evidence>
<dbReference type="AlphaFoldDB" id="A0A1D1W6S0"/>
<dbReference type="PANTHER" id="PTHR13215">
    <property type="entry name" value="RNA POLYMERASE II TRANSCRIPTIONAL COACTIVATOR"/>
    <property type="match status" value="1"/>
</dbReference>
<comment type="subcellular location">
    <subcellularLocation>
        <location evidence="1">Nucleus</location>
    </subcellularLocation>
</comment>
<proteinExistence type="inferred from homology"/>
<evidence type="ECO:0000259" key="8">
    <source>
        <dbReference type="Pfam" id="PF02229"/>
    </source>
</evidence>
<evidence type="ECO:0000313" key="9">
    <source>
        <dbReference type="EMBL" id="GAV06759.1"/>
    </source>
</evidence>
<feature type="compositionally biased region" description="Polar residues" evidence="7">
    <location>
        <begin position="1"/>
        <end position="10"/>
    </location>
</feature>
<dbReference type="InterPro" id="IPR003173">
    <property type="entry name" value="PC4_C"/>
</dbReference>
<feature type="domain" description="Transcriptional coactivator p15 (PC4) C-terminal" evidence="8">
    <location>
        <begin position="82"/>
        <end position="133"/>
    </location>
</feature>
<reference evidence="9 10" key="1">
    <citation type="journal article" date="2016" name="Nat. Commun.">
        <title>Extremotolerant tardigrade genome and improved radiotolerance of human cultured cells by tardigrade-unique protein.</title>
        <authorList>
            <person name="Hashimoto T."/>
            <person name="Horikawa D.D."/>
            <person name="Saito Y."/>
            <person name="Kuwahara H."/>
            <person name="Kozuka-Hata H."/>
            <person name="Shin-I T."/>
            <person name="Minakuchi Y."/>
            <person name="Ohishi K."/>
            <person name="Motoyama A."/>
            <person name="Aizu T."/>
            <person name="Enomoto A."/>
            <person name="Kondo K."/>
            <person name="Tanaka S."/>
            <person name="Hara Y."/>
            <person name="Koshikawa S."/>
            <person name="Sagara H."/>
            <person name="Miura T."/>
            <person name="Yokobori S."/>
            <person name="Miyagawa K."/>
            <person name="Suzuki Y."/>
            <person name="Kubo T."/>
            <person name="Oyama M."/>
            <person name="Kohara Y."/>
            <person name="Fujiyama A."/>
            <person name="Arakawa K."/>
            <person name="Katayama T."/>
            <person name="Toyoda A."/>
            <person name="Kunieda T."/>
        </authorList>
    </citation>
    <scope>NUCLEOTIDE SEQUENCE [LARGE SCALE GENOMIC DNA]</scope>
    <source>
        <strain evidence="9 10">YOKOZUNA-1</strain>
    </source>
</reference>
<evidence type="ECO:0000256" key="2">
    <source>
        <dbReference type="ARBA" id="ARBA00009001"/>
    </source>
</evidence>
<dbReference type="OrthoDB" id="2505440at2759"/>
<dbReference type="InterPro" id="IPR045125">
    <property type="entry name" value="Sub1/Tcp4-like"/>
</dbReference>
<dbReference type="GO" id="GO:0003677">
    <property type="term" value="F:DNA binding"/>
    <property type="evidence" value="ECO:0007669"/>
    <property type="project" value="UniProtKB-KW"/>
</dbReference>
<dbReference type="Gene3D" id="2.30.31.10">
    <property type="entry name" value="Transcriptional Coactivator Pc4, Chain A"/>
    <property type="match status" value="1"/>
</dbReference>